<dbReference type="Pfam" id="PF17236">
    <property type="entry name" value="SU10_MCP"/>
    <property type="match status" value="1"/>
</dbReference>
<reference evidence="1" key="1">
    <citation type="submission" date="2020-05" db="EMBL/GenBank/DDBJ databases">
        <authorList>
            <person name="Chiriac C."/>
            <person name="Salcher M."/>
            <person name="Ghai R."/>
            <person name="Kavagutti S V."/>
        </authorList>
    </citation>
    <scope>NUCLEOTIDE SEQUENCE</scope>
</reference>
<evidence type="ECO:0000313" key="1">
    <source>
        <dbReference type="EMBL" id="CAB4198918.1"/>
    </source>
</evidence>
<accession>A0A6J5RZ67</accession>
<gene>
    <name evidence="1" type="ORF">UFOVP1333_7</name>
</gene>
<protein>
    <submittedName>
        <fullName evidence="1">Uncharacterized protein</fullName>
    </submittedName>
</protein>
<proteinExistence type="predicted"/>
<sequence>MTVPTNTFVRSAVVGEREDLEDTIYRVVPEETPFSSNIGKMKVKNILHEWQTETLDSADGDNAQYEGDDVTTATAAHTTTRRNVYAQIFRKDGSISGTVMSSDRAGRADELDYQKMIRGIELRRDMEARFIQNKASVAETPASVTRKTAGALAWVATNDSLGATGSSGGWASTGVVSAASNGTQRTFTETLLKGVLVTGFTNGAKYSQAYMSGTHKQIASAFTGIADIRASVSGGSQATIYGAADTYVSDFGSVSFIPHAYGLTRDVLLIDPSGWSVGTYRGVSTTTLAKNGDNERWMTIAEKMLVCKNELKGAAIRDLT</sequence>
<dbReference type="InterPro" id="IPR035198">
    <property type="entry name" value="SU10_MCP"/>
</dbReference>
<dbReference type="EMBL" id="LR797280">
    <property type="protein sequence ID" value="CAB4198918.1"/>
    <property type="molecule type" value="Genomic_DNA"/>
</dbReference>
<name>A0A6J5RZ67_9CAUD</name>
<organism evidence="1">
    <name type="scientific">uncultured Caudovirales phage</name>
    <dbReference type="NCBI Taxonomy" id="2100421"/>
    <lineage>
        <taxon>Viruses</taxon>
        <taxon>Duplodnaviria</taxon>
        <taxon>Heunggongvirae</taxon>
        <taxon>Uroviricota</taxon>
        <taxon>Caudoviricetes</taxon>
        <taxon>Peduoviridae</taxon>
        <taxon>Maltschvirus</taxon>
        <taxon>Maltschvirus maltsch</taxon>
    </lineage>
</organism>